<dbReference type="EMBL" id="FNQE01000049">
    <property type="protein sequence ID" value="SDZ38451.1"/>
    <property type="molecule type" value="Genomic_DNA"/>
</dbReference>
<gene>
    <name evidence="2" type="ORF">SAMN05660462_02964</name>
</gene>
<dbReference type="AlphaFoldDB" id="A0A1H3SLN2"/>
<name>A0A1H3SLN2_9FIRM</name>
<accession>A0A1H3SLN2</accession>
<sequence length="124" mass="13853">MNNLREEKMQILKMIEDGKINSKDGIELLSALEEKENLPMPKSSKWLRIKVFDPEDNTKVNVNVPIALIDVGLKFATKVSPELKNSDLNGIDFNEIVEMIKSGAEGKIVDVESGDGERVEIVVE</sequence>
<dbReference type="InterPro" id="IPR053959">
    <property type="entry name" value="YvlB/LiaX_N"/>
</dbReference>
<feature type="domain" description="YvlB/LiaX N-terminal" evidence="1">
    <location>
        <begin position="6"/>
        <end position="36"/>
    </location>
</feature>
<evidence type="ECO:0000259" key="1">
    <source>
        <dbReference type="Pfam" id="PF22746"/>
    </source>
</evidence>
<protein>
    <recommendedName>
        <fullName evidence="1">YvlB/LiaX N-terminal domain-containing protein</fullName>
    </recommendedName>
</protein>
<keyword evidence="3" id="KW-1185">Reference proteome</keyword>
<evidence type="ECO:0000313" key="3">
    <source>
        <dbReference type="Proteomes" id="UP000198625"/>
    </source>
</evidence>
<organism evidence="2 3">
    <name type="scientific">Proteiniborus ethanoligenes</name>
    <dbReference type="NCBI Taxonomy" id="415015"/>
    <lineage>
        <taxon>Bacteria</taxon>
        <taxon>Bacillati</taxon>
        <taxon>Bacillota</taxon>
        <taxon>Clostridia</taxon>
        <taxon>Eubacteriales</taxon>
        <taxon>Proteiniborus</taxon>
    </lineage>
</organism>
<dbReference type="STRING" id="415015.SAMN05660462_02964"/>
<evidence type="ECO:0000313" key="2">
    <source>
        <dbReference type="EMBL" id="SDZ38451.1"/>
    </source>
</evidence>
<reference evidence="2 3" key="1">
    <citation type="submission" date="2016-10" db="EMBL/GenBank/DDBJ databases">
        <authorList>
            <person name="de Groot N.N."/>
        </authorList>
    </citation>
    <scope>NUCLEOTIDE SEQUENCE [LARGE SCALE GENOMIC DNA]</scope>
    <source>
        <strain evidence="2 3">DSM 21650</strain>
    </source>
</reference>
<dbReference type="RefSeq" id="WP_244270562.1">
    <property type="nucleotide sequence ID" value="NZ_FNQE01000049.1"/>
</dbReference>
<proteinExistence type="predicted"/>
<dbReference type="Proteomes" id="UP000198625">
    <property type="component" value="Unassembled WGS sequence"/>
</dbReference>
<dbReference type="Pfam" id="PF22746">
    <property type="entry name" value="SHOCT-like_DUF2089-C"/>
    <property type="match status" value="1"/>
</dbReference>